<keyword evidence="3" id="KW-0997">Cell inner membrane</keyword>
<evidence type="ECO:0000256" key="7">
    <source>
        <dbReference type="SAM" id="Phobius"/>
    </source>
</evidence>
<evidence type="ECO:0000256" key="5">
    <source>
        <dbReference type="ARBA" id="ARBA00022989"/>
    </source>
</evidence>
<evidence type="ECO:0000256" key="6">
    <source>
        <dbReference type="ARBA" id="ARBA00023136"/>
    </source>
</evidence>
<evidence type="ECO:0000256" key="2">
    <source>
        <dbReference type="ARBA" id="ARBA00022475"/>
    </source>
</evidence>
<dbReference type="InterPro" id="IPR007498">
    <property type="entry name" value="PqiA-like"/>
</dbReference>
<keyword evidence="6 7" id="KW-0472">Membrane</keyword>
<evidence type="ECO:0000256" key="1">
    <source>
        <dbReference type="ARBA" id="ARBA00004533"/>
    </source>
</evidence>
<dbReference type="Pfam" id="PF04403">
    <property type="entry name" value="PqiA"/>
    <property type="match status" value="1"/>
</dbReference>
<keyword evidence="5 7" id="KW-1133">Transmembrane helix</keyword>
<dbReference type="EMBL" id="CACVAU010000042">
    <property type="protein sequence ID" value="CAA6813235.1"/>
    <property type="molecule type" value="Genomic_DNA"/>
</dbReference>
<organism evidence="8">
    <name type="scientific">uncultured Sulfurovum sp</name>
    <dbReference type="NCBI Taxonomy" id="269237"/>
    <lineage>
        <taxon>Bacteria</taxon>
        <taxon>Pseudomonadati</taxon>
        <taxon>Campylobacterota</taxon>
        <taxon>Epsilonproteobacteria</taxon>
        <taxon>Campylobacterales</taxon>
        <taxon>Sulfurovaceae</taxon>
        <taxon>Sulfurovum</taxon>
        <taxon>environmental samples</taxon>
    </lineage>
</organism>
<dbReference type="InterPro" id="IPR051800">
    <property type="entry name" value="PqiA-PqiB_transport"/>
</dbReference>
<feature type="transmembrane region" description="Helical" evidence="7">
    <location>
        <begin position="105"/>
        <end position="131"/>
    </location>
</feature>
<dbReference type="PANTHER" id="PTHR30462">
    <property type="entry name" value="INTERMEMBRANE TRANSPORT PROTEIN PQIB-RELATED"/>
    <property type="match status" value="1"/>
</dbReference>
<proteinExistence type="predicted"/>
<keyword evidence="4 7" id="KW-0812">Transmembrane</keyword>
<keyword evidence="2" id="KW-1003">Cell membrane</keyword>
<evidence type="ECO:0000256" key="4">
    <source>
        <dbReference type="ARBA" id="ARBA00022692"/>
    </source>
</evidence>
<evidence type="ECO:0000313" key="8">
    <source>
        <dbReference type="EMBL" id="CAA6813235.1"/>
    </source>
</evidence>
<accession>A0A6S6T4R4</accession>
<reference evidence="8" key="1">
    <citation type="submission" date="2020-01" db="EMBL/GenBank/DDBJ databases">
        <authorList>
            <person name="Meier V. D."/>
            <person name="Meier V D."/>
        </authorList>
    </citation>
    <scope>NUCLEOTIDE SEQUENCE</scope>
    <source>
        <strain evidence="8">HLG_WM_MAG_05</strain>
    </source>
</reference>
<evidence type="ECO:0000256" key="3">
    <source>
        <dbReference type="ARBA" id="ARBA00022519"/>
    </source>
</evidence>
<dbReference type="PANTHER" id="PTHR30462:SF3">
    <property type="entry name" value="INTERMEMBRANE TRANSPORT PROTEIN PQIA"/>
    <property type="match status" value="1"/>
</dbReference>
<dbReference type="GO" id="GO:0005886">
    <property type="term" value="C:plasma membrane"/>
    <property type="evidence" value="ECO:0007669"/>
    <property type="project" value="UniProtKB-SubCell"/>
</dbReference>
<comment type="subcellular location">
    <subcellularLocation>
        <location evidence="1">Cell inner membrane</location>
    </subcellularLocation>
</comment>
<name>A0A6S6T4R4_9BACT</name>
<feature type="transmembrane region" description="Helical" evidence="7">
    <location>
        <begin position="152"/>
        <end position="172"/>
    </location>
</feature>
<feature type="transmembrane region" description="Helical" evidence="7">
    <location>
        <begin position="58"/>
        <end position="78"/>
    </location>
</feature>
<dbReference type="AlphaFoldDB" id="A0A6S6T4R4"/>
<feature type="transmembrane region" description="Helical" evidence="7">
    <location>
        <begin position="178"/>
        <end position="200"/>
    </location>
</feature>
<protein>
    <submittedName>
        <fullName evidence="8">Paraquat-inducible protein A</fullName>
    </submittedName>
</protein>
<sequence length="213" mass="24102">MSFGKYTIKYMDKQMKNKHYIRCHICETVNYDNALTLECRRCQHKISNSLKSSYHKTLALLITAIILYIPANFYPILITKQFGTNAESTILGGIIHLWELGSYPIAMIILIASVVVPILKFLLIIYLLIAAKYKTHSTGLDKHKLFYITESIGPWSMVDVFVVIILSVLINFTGVKIYPGIGATAFALMVFFTMLSALSFDTRLIINHTKGNI</sequence>
<gene>
    <name evidence="8" type="ORF">HELGO_WM4173</name>
</gene>